<reference evidence="4" key="2">
    <citation type="submission" date="2020-04" db="EMBL/GenBank/DDBJ databases">
        <authorList>
            <consortium name="NCBI Genome Project"/>
        </authorList>
    </citation>
    <scope>NUCLEOTIDE SEQUENCE</scope>
    <source>
        <strain evidence="4">CBS 304.34</strain>
    </source>
</reference>
<keyword evidence="3" id="KW-1185">Reference proteome</keyword>
<dbReference type="RefSeq" id="XP_033572366.1">
    <property type="nucleotide sequence ID" value="XM_033722315.1"/>
</dbReference>
<feature type="region of interest" description="Disordered" evidence="1">
    <location>
        <begin position="1"/>
        <end position="243"/>
    </location>
</feature>
<evidence type="ECO:0000313" key="4">
    <source>
        <dbReference type="RefSeq" id="XP_033572366.1"/>
    </source>
</evidence>
<protein>
    <submittedName>
        <fullName evidence="2 4">Uncharacterized protein</fullName>
    </submittedName>
</protein>
<dbReference type="Proteomes" id="UP000504636">
    <property type="component" value="Unplaced"/>
</dbReference>
<feature type="compositionally biased region" description="Acidic residues" evidence="1">
    <location>
        <begin position="90"/>
        <end position="102"/>
    </location>
</feature>
<dbReference type="AlphaFoldDB" id="A0A6A6Y9A7"/>
<dbReference type="GeneID" id="54463208"/>
<sequence>MSESNTSTEPHSPASQTNPPPARLHAYNVNDAIDPEPSLTAHQPNAMGPDRALAKDGTDSPETDIASSTPSTLPPRAHPSTTTPAAPTQEAEEESDLSDVDEAILSAAPAPSRRFAAEPSVRNWTTKQAAAPKYTPAPASEDEEEEEDGTLSAHPGLSHPNAAAAATTGQRQPSASLKAAIAREVAQTAAEARAELEARQKKRKEGKGEGKERVGWEPQPYDTTSMLKQPGSRFGPWDGERPY</sequence>
<feature type="compositionally biased region" description="Basic and acidic residues" evidence="1">
    <location>
        <begin position="206"/>
        <end position="215"/>
    </location>
</feature>
<evidence type="ECO:0000256" key="1">
    <source>
        <dbReference type="SAM" id="MobiDB-lite"/>
    </source>
</evidence>
<name>A0A6A6Y9A7_9PEZI</name>
<feature type="compositionally biased region" description="Polar residues" evidence="1">
    <location>
        <begin position="1"/>
        <end position="17"/>
    </location>
</feature>
<gene>
    <name evidence="2 4" type="ORF">BDZ99DRAFT_480133</name>
</gene>
<proteinExistence type="predicted"/>
<evidence type="ECO:0000313" key="2">
    <source>
        <dbReference type="EMBL" id="KAF2805402.1"/>
    </source>
</evidence>
<organism evidence="2">
    <name type="scientific">Mytilinidion resinicola</name>
    <dbReference type="NCBI Taxonomy" id="574789"/>
    <lineage>
        <taxon>Eukaryota</taxon>
        <taxon>Fungi</taxon>
        <taxon>Dikarya</taxon>
        <taxon>Ascomycota</taxon>
        <taxon>Pezizomycotina</taxon>
        <taxon>Dothideomycetes</taxon>
        <taxon>Pleosporomycetidae</taxon>
        <taxon>Mytilinidiales</taxon>
        <taxon>Mytilinidiaceae</taxon>
        <taxon>Mytilinidion</taxon>
    </lineage>
</organism>
<feature type="compositionally biased region" description="Acidic residues" evidence="1">
    <location>
        <begin position="140"/>
        <end position="149"/>
    </location>
</feature>
<feature type="compositionally biased region" description="Low complexity" evidence="1">
    <location>
        <begin position="78"/>
        <end position="89"/>
    </location>
</feature>
<feature type="compositionally biased region" description="Low complexity" evidence="1">
    <location>
        <begin position="106"/>
        <end position="120"/>
    </location>
</feature>
<evidence type="ECO:0000313" key="3">
    <source>
        <dbReference type="Proteomes" id="UP000504636"/>
    </source>
</evidence>
<reference evidence="4" key="3">
    <citation type="submission" date="2025-04" db="UniProtKB">
        <authorList>
            <consortium name="RefSeq"/>
        </authorList>
    </citation>
    <scope>IDENTIFICATION</scope>
    <source>
        <strain evidence="4">CBS 304.34</strain>
    </source>
</reference>
<dbReference type="EMBL" id="MU003709">
    <property type="protein sequence ID" value="KAF2805402.1"/>
    <property type="molecule type" value="Genomic_DNA"/>
</dbReference>
<reference evidence="2 4" key="1">
    <citation type="journal article" date="2020" name="Stud. Mycol.">
        <title>101 Dothideomycetes genomes: a test case for predicting lifestyles and emergence of pathogens.</title>
        <authorList>
            <person name="Haridas S."/>
            <person name="Albert R."/>
            <person name="Binder M."/>
            <person name="Bloem J."/>
            <person name="Labutti K."/>
            <person name="Salamov A."/>
            <person name="Andreopoulos B."/>
            <person name="Baker S."/>
            <person name="Barry K."/>
            <person name="Bills G."/>
            <person name="Bluhm B."/>
            <person name="Cannon C."/>
            <person name="Castanera R."/>
            <person name="Culley D."/>
            <person name="Daum C."/>
            <person name="Ezra D."/>
            <person name="Gonzalez J."/>
            <person name="Henrissat B."/>
            <person name="Kuo A."/>
            <person name="Liang C."/>
            <person name="Lipzen A."/>
            <person name="Lutzoni F."/>
            <person name="Magnuson J."/>
            <person name="Mondo S."/>
            <person name="Nolan M."/>
            <person name="Ohm R."/>
            <person name="Pangilinan J."/>
            <person name="Park H.-J."/>
            <person name="Ramirez L."/>
            <person name="Alfaro M."/>
            <person name="Sun H."/>
            <person name="Tritt A."/>
            <person name="Yoshinaga Y."/>
            <person name="Zwiers L.-H."/>
            <person name="Turgeon B."/>
            <person name="Goodwin S."/>
            <person name="Spatafora J."/>
            <person name="Crous P."/>
            <person name="Grigoriev I."/>
        </authorList>
    </citation>
    <scope>NUCLEOTIDE SEQUENCE</scope>
    <source>
        <strain evidence="2 4">CBS 304.34</strain>
    </source>
</reference>
<accession>A0A6A6Y9A7</accession>
<feature type="compositionally biased region" description="Low complexity" evidence="1">
    <location>
        <begin position="179"/>
        <end position="191"/>
    </location>
</feature>